<dbReference type="RefSeq" id="WP_139861932.1">
    <property type="nucleotide sequence ID" value="NZ_CAADFC020000016.1"/>
</dbReference>
<dbReference type="OrthoDB" id="9972770at2"/>
<gene>
    <name evidence="1" type="ORF">CI1B_48980</name>
</gene>
<keyword evidence="2" id="KW-1185">Reference proteome</keyword>
<sequence>MLDLPFEPVNESDALEIEGDAHLGPSVPQVEPGTAPSPEFRAQIHDRPISLSIRDMMSAANVSTAAKIFKRFDLWLVPHRFSIRRVVGSSKIIKAGCEIEYVDTDQTFSILGLLPAPEYVERLSANLNVEASAKAILSESGALEVALPLPADLALKPISGSASLSSSVGLQGGFKLALSLKLMTPFIAAIGVGSRQCMFEFSVHDLPLADRDIETWALVALPKGESEIAYRMRCFYSSRWFAVPRHWRTAWTEVTAAPSR</sequence>
<accession>A0A508TE02</accession>
<protein>
    <submittedName>
        <fullName evidence="1">Uncharacterized protein</fullName>
    </submittedName>
</protein>
<dbReference type="Proteomes" id="UP000328092">
    <property type="component" value="Unassembled WGS sequence"/>
</dbReference>
<organism evidence="1 2">
    <name type="scientific">Bradyrhizobium ivorense</name>
    <dbReference type="NCBI Taxonomy" id="2511166"/>
    <lineage>
        <taxon>Bacteria</taxon>
        <taxon>Pseudomonadati</taxon>
        <taxon>Pseudomonadota</taxon>
        <taxon>Alphaproteobacteria</taxon>
        <taxon>Hyphomicrobiales</taxon>
        <taxon>Nitrobacteraceae</taxon>
        <taxon>Bradyrhizobium</taxon>
    </lineage>
</organism>
<evidence type="ECO:0000313" key="1">
    <source>
        <dbReference type="EMBL" id="VIO73293.1"/>
    </source>
</evidence>
<dbReference type="AlphaFoldDB" id="A0A508TE02"/>
<comment type="caution">
    <text evidence="1">The sequence shown here is derived from an EMBL/GenBank/DDBJ whole genome shotgun (WGS) entry which is preliminary data.</text>
</comment>
<evidence type="ECO:0000313" key="2">
    <source>
        <dbReference type="Proteomes" id="UP000328092"/>
    </source>
</evidence>
<dbReference type="EMBL" id="CAADFC020000016">
    <property type="protein sequence ID" value="VIO73293.1"/>
    <property type="molecule type" value="Genomic_DNA"/>
</dbReference>
<proteinExistence type="predicted"/>
<reference evidence="1" key="1">
    <citation type="submission" date="2019-02" db="EMBL/GenBank/DDBJ databases">
        <authorList>
            <person name="Pothier F.J."/>
        </authorList>
    </citation>
    <scope>NUCLEOTIDE SEQUENCE</scope>
    <source>
        <strain evidence="1">CI-1B</strain>
    </source>
</reference>
<name>A0A508TE02_9BRAD</name>